<dbReference type="InterPro" id="IPR013087">
    <property type="entry name" value="Znf_C2H2_type"/>
</dbReference>
<keyword evidence="7" id="KW-0804">Transcription</keyword>
<dbReference type="AlphaFoldDB" id="A0AAV4R1I8"/>
<evidence type="ECO:0000256" key="5">
    <source>
        <dbReference type="ARBA" id="ARBA00022833"/>
    </source>
</evidence>
<evidence type="ECO:0000313" key="11">
    <source>
        <dbReference type="EMBL" id="GIY14484.1"/>
    </source>
</evidence>
<protein>
    <recommendedName>
        <fullName evidence="10">C2H2-type domain-containing protein</fullName>
    </recommendedName>
</protein>
<dbReference type="SMART" id="SM00355">
    <property type="entry name" value="ZnF_C2H2"/>
    <property type="match status" value="2"/>
</dbReference>
<keyword evidence="8" id="KW-0539">Nucleus</keyword>
<evidence type="ECO:0000256" key="7">
    <source>
        <dbReference type="ARBA" id="ARBA00023163"/>
    </source>
</evidence>
<evidence type="ECO:0000259" key="10">
    <source>
        <dbReference type="PROSITE" id="PS50157"/>
    </source>
</evidence>
<evidence type="ECO:0000313" key="12">
    <source>
        <dbReference type="Proteomes" id="UP001054837"/>
    </source>
</evidence>
<sequence length="93" mass="10875">MRIHSGRPYKCKKCSECFVSRFKLRKHVHSIHTAEEPYKCTECNKCFVYPSLLREHVRESSTLRKIHINVLNVANVLLSILHCADIRNIHGDD</sequence>
<accession>A0AAV4R1I8</accession>
<keyword evidence="6" id="KW-0805">Transcription regulation</keyword>
<evidence type="ECO:0000256" key="2">
    <source>
        <dbReference type="ARBA" id="ARBA00022723"/>
    </source>
</evidence>
<keyword evidence="3" id="KW-0677">Repeat</keyword>
<dbReference type="Pfam" id="PF00096">
    <property type="entry name" value="zf-C2H2"/>
    <property type="match status" value="2"/>
</dbReference>
<evidence type="ECO:0000256" key="1">
    <source>
        <dbReference type="ARBA" id="ARBA00004123"/>
    </source>
</evidence>
<keyword evidence="12" id="KW-1185">Reference proteome</keyword>
<evidence type="ECO:0000256" key="9">
    <source>
        <dbReference type="PROSITE-ProRule" id="PRU00042"/>
    </source>
</evidence>
<comment type="subcellular location">
    <subcellularLocation>
        <location evidence="1">Nucleus</location>
    </subcellularLocation>
</comment>
<dbReference type="Proteomes" id="UP001054837">
    <property type="component" value="Unassembled WGS sequence"/>
</dbReference>
<dbReference type="InterPro" id="IPR036236">
    <property type="entry name" value="Znf_C2H2_sf"/>
</dbReference>
<evidence type="ECO:0000256" key="3">
    <source>
        <dbReference type="ARBA" id="ARBA00022737"/>
    </source>
</evidence>
<dbReference type="PANTHER" id="PTHR24394">
    <property type="entry name" value="ZINC FINGER PROTEIN"/>
    <property type="match status" value="1"/>
</dbReference>
<keyword evidence="2" id="KW-0479">Metal-binding</keyword>
<feature type="domain" description="C2H2-type" evidence="10">
    <location>
        <begin position="38"/>
        <end position="66"/>
    </location>
</feature>
<dbReference type="PROSITE" id="PS00028">
    <property type="entry name" value="ZINC_FINGER_C2H2_1"/>
    <property type="match status" value="1"/>
</dbReference>
<dbReference type="GO" id="GO:0008270">
    <property type="term" value="F:zinc ion binding"/>
    <property type="evidence" value="ECO:0007669"/>
    <property type="project" value="UniProtKB-KW"/>
</dbReference>
<feature type="domain" description="C2H2-type" evidence="10">
    <location>
        <begin position="9"/>
        <end position="37"/>
    </location>
</feature>
<dbReference type="PANTHER" id="PTHR24394:SF48">
    <property type="entry name" value="ZINC FINGER PROTEIN 771"/>
    <property type="match status" value="1"/>
</dbReference>
<reference evidence="11 12" key="1">
    <citation type="submission" date="2021-06" db="EMBL/GenBank/DDBJ databases">
        <title>Caerostris darwini draft genome.</title>
        <authorList>
            <person name="Kono N."/>
            <person name="Arakawa K."/>
        </authorList>
    </citation>
    <scope>NUCLEOTIDE SEQUENCE [LARGE SCALE GENOMIC DNA]</scope>
</reference>
<keyword evidence="5" id="KW-0862">Zinc</keyword>
<dbReference type="Gene3D" id="3.30.160.60">
    <property type="entry name" value="Classic Zinc Finger"/>
    <property type="match status" value="2"/>
</dbReference>
<dbReference type="PROSITE" id="PS50157">
    <property type="entry name" value="ZINC_FINGER_C2H2_2"/>
    <property type="match status" value="2"/>
</dbReference>
<dbReference type="SUPFAM" id="SSF57667">
    <property type="entry name" value="beta-beta-alpha zinc fingers"/>
    <property type="match status" value="1"/>
</dbReference>
<organism evidence="11 12">
    <name type="scientific">Caerostris darwini</name>
    <dbReference type="NCBI Taxonomy" id="1538125"/>
    <lineage>
        <taxon>Eukaryota</taxon>
        <taxon>Metazoa</taxon>
        <taxon>Ecdysozoa</taxon>
        <taxon>Arthropoda</taxon>
        <taxon>Chelicerata</taxon>
        <taxon>Arachnida</taxon>
        <taxon>Araneae</taxon>
        <taxon>Araneomorphae</taxon>
        <taxon>Entelegynae</taxon>
        <taxon>Araneoidea</taxon>
        <taxon>Araneidae</taxon>
        <taxon>Caerostris</taxon>
    </lineage>
</organism>
<keyword evidence="4 9" id="KW-0863">Zinc-finger</keyword>
<comment type="caution">
    <text evidence="11">The sequence shown here is derived from an EMBL/GenBank/DDBJ whole genome shotgun (WGS) entry which is preliminary data.</text>
</comment>
<dbReference type="GO" id="GO:0003677">
    <property type="term" value="F:DNA binding"/>
    <property type="evidence" value="ECO:0007669"/>
    <property type="project" value="UniProtKB-KW"/>
</dbReference>
<evidence type="ECO:0000256" key="8">
    <source>
        <dbReference type="ARBA" id="ARBA00023242"/>
    </source>
</evidence>
<evidence type="ECO:0000256" key="6">
    <source>
        <dbReference type="ARBA" id="ARBA00023015"/>
    </source>
</evidence>
<proteinExistence type="predicted"/>
<name>A0AAV4R1I8_9ARAC</name>
<dbReference type="EMBL" id="BPLQ01005370">
    <property type="protein sequence ID" value="GIY14484.1"/>
    <property type="molecule type" value="Genomic_DNA"/>
</dbReference>
<gene>
    <name evidence="11" type="ORF">CDAR_514091</name>
</gene>
<dbReference type="FunFam" id="3.30.160.60:FF:001049">
    <property type="entry name" value="zinc finger protein 319"/>
    <property type="match status" value="1"/>
</dbReference>
<dbReference type="GO" id="GO:0000981">
    <property type="term" value="F:DNA-binding transcription factor activity, RNA polymerase II-specific"/>
    <property type="evidence" value="ECO:0007669"/>
    <property type="project" value="TreeGrafter"/>
</dbReference>
<dbReference type="GO" id="GO:0005634">
    <property type="term" value="C:nucleus"/>
    <property type="evidence" value="ECO:0007669"/>
    <property type="project" value="UniProtKB-SubCell"/>
</dbReference>
<evidence type="ECO:0000256" key="4">
    <source>
        <dbReference type="ARBA" id="ARBA00022771"/>
    </source>
</evidence>